<reference evidence="1" key="1">
    <citation type="submission" date="2022-12" db="EMBL/GenBank/DDBJ databases">
        <title>Polyphasic identification of a Novel Hot-Spring Cyanobacterium Ocullathermofonsia sinensis gen nov. sp. nov. and Genomic Insights on its Adaptations to the Thermal Habitat.</title>
        <authorList>
            <person name="Daroch M."/>
            <person name="Tang J."/>
            <person name="Jiang Y."/>
        </authorList>
    </citation>
    <scope>NUCLEOTIDE SEQUENCE</scope>
    <source>
        <strain evidence="1">PKUAC-SCTA174</strain>
    </source>
</reference>
<organism evidence="1 2">
    <name type="scientific">Thermocoleostomius sinensis A174</name>
    <dbReference type="NCBI Taxonomy" id="2016057"/>
    <lineage>
        <taxon>Bacteria</taxon>
        <taxon>Bacillati</taxon>
        <taxon>Cyanobacteriota</taxon>
        <taxon>Cyanophyceae</taxon>
        <taxon>Oculatellales</taxon>
        <taxon>Oculatellaceae</taxon>
        <taxon>Thermocoleostomius</taxon>
    </lineage>
</organism>
<protein>
    <submittedName>
        <fullName evidence="1">Uncharacterized protein</fullName>
    </submittedName>
</protein>
<proteinExistence type="predicted"/>
<gene>
    <name evidence="1" type="ORF">OXH18_01720</name>
</gene>
<dbReference type="EMBL" id="CP113797">
    <property type="protein sequence ID" value="WAL60742.1"/>
    <property type="molecule type" value="Genomic_DNA"/>
</dbReference>
<accession>A0A9E8ZD60</accession>
<name>A0A9E8ZD60_9CYAN</name>
<dbReference type="AlphaFoldDB" id="A0A9E8ZD60"/>
<evidence type="ECO:0000313" key="1">
    <source>
        <dbReference type="EMBL" id="WAL60742.1"/>
    </source>
</evidence>
<dbReference type="KEGG" id="tsin:OXH18_01720"/>
<evidence type="ECO:0000313" key="2">
    <source>
        <dbReference type="Proteomes" id="UP001163152"/>
    </source>
</evidence>
<dbReference type="Proteomes" id="UP001163152">
    <property type="component" value="Chromosome"/>
</dbReference>
<keyword evidence="2" id="KW-1185">Reference proteome</keyword>
<dbReference type="RefSeq" id="WP_268610702.1">
    <property type="nucleotide sequence ID" value="NZ_CP113797.1"/>
</dbReference>
<sequence length="74" mass="8986">MADFLQQIIPIPQPDVEEIFQVYQATHDFHREVEQREALEAYCQWYYQMAEQHQQELEAMRGDINVLGWFCRSH</sequence>